<accession>A0A087U9C5</accession>
<dbReference type="STRING" id="407821.A0A087U9C5"/>
<proteinExistence type="predicted"/>
<keyword evidence="3" id="KW-1185">Reference proteome</keyword>
<evidence type="ECO:0000259" key="1">
    <source>
        <dbReference type="SMART" id="SM01126"/>
    </source>
</evidence>
<evidence type="ECO:0000313" key="3">
    <source>
        <dbReference type="Proteomes" id="UP000054359"/>
    </source>
</evidence>
<organism evidence="2 3">
    <name type="scientific">Stegodyphus mimosarum</name>
    <name type="common">African social velvet spider</name>
    <dbReference type="NCBI Taxonomy" id="407821"/>
    <lineage>
        <taxon>Eukaryota</taxon>
        <taxon>Metazoa</taxon>
        <taxon>Ecdysozoa</taxon>
        <taxon>Arthropoda</taxon>
        <taxon>Chelicerata</taxon>
        <taxon>Arachnida</taxon>
        <taxon>Araneae</taxon>
        <taxon>Araneomorphae</taxon>
        <taxon>Entelegynae</taxon>
        <taxon>Eresoidea</taxon>
        <taxon>Eresidae</taxon>
        <taxon>Stegodyphus</taxon>
    </lineage>
</organism>
<dbReference type="Proteomes" id="UP000054359">
    <property type="component" value="Unassembled WGS sequence"/>
</dbReference>
<dbReference type="OMA" id="WHTLENN"/>
<protein>
    <submittedName>
        <fullName evidence="2">Putative transposase-like protein</fullName>
    </submittedName>
</protein>
<feature type="non-terminal residue" evidence="2">
    <location>
        <position position="296"/>
    </location>
</feature>
<reference evidence="2 3" key="1">
    <citation type="submission" date="2013-11" db="EMBL/GenBank/DDBJ databases">
        <title>Genome sequencing of Stegodyphus mimosarum.</title>
        <authorList>
            <person name="Bechsgaard J."/>
        </authorList>
    </citation>
    <scope>NUCLEOTIDE SEQUENCE [LARGE SCALE GENOMIC DNA]</scope>
</reference>
<dbReference type="InterPro" id="IPR053164">
    <property type="entry name" value="IS1016-like_transposase"/>
</dbReference>
<dbReference type="Pfam" id="PF12762">
    <property type="entry name" value="DDE_Tnp_IS1595"/>
    <property type="match status" value="1"/>
</dbReference>
<feature type="domain" description="ISXO2-like transposase" evidence="1">
    <location>
        <begin position="113"/>
        <end position="258"/>
    </location>
</feature>
<name>A0A087U9C5_STEMI</name>
<dbReference type="AlphaFoldDB" id="A0A087U9C5"/>
<dbReference type="NCBIfam" id="NF033547">
    <property type="entry name" value="transpos_IS1595"/>
    <property type="match status" value="1"/>
</dbReference>
<dbReference type="PANTHER" id="PTHR47163">
    <property type="entry name" value="DDE_TNP_IS1595 DOMAIN-CONTAINING PROTEIN"/>
    <property type="match status" value="1"/>
</dbReference>
<evidence type="ECO:0000313" key="2">
    <source>
        <dbReference type="EMBL" id="KFM73964.1"/>
    </source>
</evidence>
<dbReference type="OrthoDB" id="6431448at2759"/>
<dbReference type="PANTHER" id="PTHR47163:SF2">
    <property type="entry name" value="SI:DKEY-17M8.2"/>
    <property type="match status" value="1"/>
</dbReference>
<dbReference type="EMBL" id="KK118836">
    <property type="protein sequence ID" value="KFM73964.1"/>
    <property type="molecule type" value="Genomic_DNA"/>
</dbReference>
<sequence length="296" mass="34295">MSVGLIASNYTCPNCNENMKLVERKDLDDGYTWVCRVYGNNKHYVKRSIRCGSWFEESRLSLIHILELTYLWVKRTRCEWITDELGISKNTVTDWMNFCRDVCVEAVVRESVMLGGPGKIVEIDKSKFSKRKYNRGKRVKGEWVFGGVERGSNVCFVEVVENRSAPVLLDVLTKYVLPGSTVISDCWKAYDCLEDEGFVHLKVNHSITFKDPDTGAHTNTVEGMWNCIKRNLKQVRKIDEGFESYLSEFMWWRIHQENYPKLFTTFLDAIRDAYPPATYDAPKIKAAKGKMKNHEN</sequence>
<dbReference type="SMART" id="SM01126">
    <property type="entry name" value="DDE_Tnp_IS1595"/>
    <property type="match status" value="1"/>
</dbReference>
<dbReference type="InterPro" id="IPR024445">
    <property type="entry name" value="Tnp_ISXO2-like"/>
</dbReference>
<gene>
    <name evidence="2" type="ORF">X975_21745</name>
</gene>